<organism evidence="2 3">
    <name type="scientific">Pleurodeles waltl</name>
    <name type="common">Iberian ribbed newt</name>
    <dbReference type="NCBI Taxonomy" id="8319"/>
    <lineage>
        <taxon>Eukaryota</taxon>
        <taxon>Metazoa</taxon>
        <taxon>Chordata</taxon>
        <taxon>Craniata</taxon>
        <taxon>Vertebrata</taxon>
        <taxon>Euteleostomi</taxon>
        <taxon>Amphibia</taxon>
        <taxon>Batrachia</taxon>
        <taxon>Caudata</taxon>
        <taxon>Salamandroidea</taxon>
        <taxon>Salamandridae</taxon>
        <taxon>Pleurodelinae</taxon>
        <taxon>Pleurodeles</taxon>
    </lineage>
</organism>
<proteinExistence type="predicted"/>
<gene>
    <name evidence="2" type="ORF">NDU88_004391</name>
</gene>
<evidence type="ECO:0000313" key="3">
    <source>
        <dbReference type="Proteomes" id="UP001066276"/>
    </source>
</evidence>
<feature type="region of interest" description="Disordered" evidence="1">
    <location>
        <begin position="28"/>
        <end position="48"/>
    </location>
</feature>
<feature type="region of interest" description="Disordered" evidence="1">
    <location>
        <begin position="149"/>
        <end position="174"/>
    </location>
</feature>
<sequence length="174" mass="18876">MLASRSLSAGSYNLSFHRPPSCLALYPQFISPGGPPRHSGDSSQCPKCEQLRAPKAPCKGSPLRPVCVQVTSSPVLNLRATREPRGPAVALPLQRHQNRARRKAATRLRRRVAPRRCSARGHTPPRAAAGLQVRPPAPCFTQLPVRPYTPAASAGSTSARSLRIPFHTRGRGRE</sequence>
<dbReference type="AlphaFoldDB" id="A0AAV7PCD7"/>
<comment type="caution">
    <text evidence="2">The sequence shown here is derived from an EMBL/GenBank/DDBJ whole genome shotgun (WGS) entry which is preliminary data.</text>
</comment>
<evidence type="ECO:0000256" key="1">
    <source>
        <dbReference type="SAM" id="MobiDB-lite"/>
    </source>
</evidence>
<dbReference type="Proteomes" id="UP001066276">
    <property type="component" value="Chromosome 7"/>
</dbReference>
<feature type="compositionally biased region" description="Basic residues" evidence="1">
    <location>
        <begin position="96"/>
        <end position="119"/>
    </location>
</feature>
<accession>A0AAV7PCD7</accession>
<keyword evidence="3" id="KW-1185">Reference proteome</keyword>
<feature type="region of interest" description="Disordered" evidence="1">
    <location>
        <begin position="80"/>
        <end position="133"/>
    </location>
</feature>
<name>A0AAV7PCD7_PLEWA</name>
<evidence type="ECO:0000313" key="2">
    <source>
        <dbReference type="EMBL" id="KAJ1125978.1"/>
    </source>
</evidence>
<reference evidence="2" key="1">
    <citation type="journal article" date="2022" name="bioRxiv">
        <title>Sequencing and chromosome-scale assembly of the giantPleurodeles waltlgenome.</title>
        <authorList>
            <person name="Brown T."/>
            <person name="Elewa A."/>
            <person name="Iarovenko S."/>
            <person name="Subramanian E."/>
            <person name="Araus A.J."/>
            <person name="Petzold A."/>
            <person name="Susuki M."/>
            <person name="Suzuki K.-i.T."/>
            <person name="Hayashi T."/>
            <person name="Toyoda A."/>
            <person name="Oliveira C."/>
            <person name="Osipova E."/>
            <person name="Leigh N.D."/>
            <person name="Simon A."/>
            <person name="Yun M.H."/>
        </authorList>
    </citation>
    <scope>NUCLEOTIDE SEQUENCE</scope>
    <source>
        <strain evidence="2">20211129_DDA</strain>
        <tissue evidence="2">Liver</tissue>
    </source>
</reference>
<dbReference type="EMBL" id="JANPWB010000011">
    <property type="protein sequence ID" value="KAJ1125978.1"/>
    <property type="molecule type" value="Genomic_DNA"/>
</dbReference>
<protein>
    <submittedName>
        <fullName evidence="2">Uncharacterized protein</fullName>
    </submittedName>
</protein>